<protein>
    <submittedName>
        <fullName evidence="2">Uncharacterized protein</fullName>
    </submittedName>
</protein>
<dbReference type="EMBL" id="KK101221">
    <property type="protein sequence ID" value="KIZ01698.1"/>
    <property type="molecule type" value="Genomic_DNA"/>
</dbReference>
<gene>
    <name evidence="2" type="ORF">MNEG_6264</name>
</gene>
<feature type="region of interest" description="Disordered" evidence="1">
    <location>
        <begin position="140"/>
        <end position="160"/>
    </location>
</feature>
<evidence type="ECO:0000313" key="2">
    <source>
        <dbReference type="EMBL" id="KIZ01698.1"/>
    </source>
</evidence>
<name>A0A0D2JRU4_9CHLO</name>
<keyword evidence="3" id="KW-1185">Reference proteome</keyword>
<organism evidence="2 3">
    <name type="scientific">Monoraphidium neglectum</name>
    <dbReference type="NCBI Taxonomy" id="145388"/>
    <lineage>
        <taxon>Eukaryota</taxon>
        <taxon>Viridiplantae</taxon>
        <taxon>Chlorophyta</taxon>
        <taxon>core chlorophytes</taxon>
        <taxon>Chlorophyceae</taxon>
        <taxon>CS clade</taxon>
        <taxon>Sphaeropleales</taxon>
        <taxon>Selenastraceae</taxon>
        <taxon>Monoraphidium</taxon>
    </lineage>
</organism>
<evidence type="ECO:0000256" key="1">
    <source>
        <dbReference type="SAM" id="MobiDB-lite"/>
    </source>
</evidence>
<evidence type="ECO:0000313" key="3">
    <source>
        <dbReference type="Proteomes" id="UP000054498"/>
    </source>
</evidence>
<dbReference type="AlphaFoldDB" id="A0A0D2JRU4"/>
<dbReference type="OrthoDB" id="10628502at2759"/>
<dbReference type="GeneID" id="25739140"/>
<feature type="compositionally biased region" description="Low complexity" evidence="1">
    <location>
        <begin position="140"/>
        <end position="157"/>
    </location>
</feature>
<proteinExistence type="predicted"/>
<sequence>MLLYSLAEYMESRAWPPGTAGALALPVAQAGMILTEGVVCSSGRALHMHTARSSDARAALCRPPTPQFWKARNLHRACAAKPVTTAMLKGARPHYVIRPRANNTASGDTLVVLHVRRRPAPPGRPRTPDLPPLPGITFTTKPAAPPATVAGTQQPAQHEAGDGGETGMLLTGVAVGTAAAAAAAARGRVDAALAWVLSGAVAGGGGRTGGLNWRLLEAGIEDIWPPRWGFGFAGD</sequence>
<dbReference type="KEGG" id="mng:MNEG_6264"/>
<dbReference type="RefSeq" id="XP_013900717.1">
    <property type="nucleotide sequence ID" value="XM_014045263.1"/>
</dbReference>
<dbReference type="Proteomes" id="UP000054498">
    <property type="component" value="Unassembled WGS sequence"/>
</dbReference>
<accession>A0A0D2JRU4</accession>
<reference evidence="2 3" key="1">
    <citation type="journal article" date="2013" name="BMC Genomics">
        <title>Reconstruction of the lipid metabolism for the microalga Monoraphidium neglectum from its genome sequence reveals characteristics suitable for biofuel production.</title>
        <authorList>
            <person name="Bogen C."/>
            <person name="Al-Dilaimi A."/>
            <person name="Albersmeier A."/>
            <person name="Wichmann J."/>
            <person name="Grundmann M."/>
            <person name="Rupp O."/>
            <person name="Lauersen K.J."/>
            <person name="Blifernez-Klassen O."/>
            <person name="Kalinowski J."/>
            <person name="Goesmann A."/>
            <person name="Mussgnug J.H."/>
            <person name="Kruse O."/>
        </authorList>
    </citation>
    <scope>NUCLEOTIDE SEQUENCE [LARGE SCALE GENOMIC DNA]</scope>
    <source>
        <strain evidence="2 3">SAG 48.87</strain>
    </source>
</reference>